<evidence type="ECO:0000313" key="16">
    <source>
        <dbReference type="Proteomes" id="UP000018936"/>
    </source>
</evidence>
<protein>
    <submittedName>
        <fullName evidence="15">Olfactory receptor</fullName>
    </submittedName>
</protein>
<keyword evidence="7" id="KW-0297">G-protein coupled receptor</keyword>
<keyword evidence="4 13" id="KW-0812">Transmembrane</keyword>
<evidence type="ECO:0000256" key="5">
    <source>
        <dbReference type="ARBA" id="ARBA00022725"/>
    </source>
</evidence>
<keyword evidence="10 15" id="KW-0675">Receptor</keyword>
<comment type="caution">
    <text evidence="15">The sequence shown here is derived from an EMBL/GenBank/DDBJ whole genome shotgun (WGS) entry which is preliminary data.</text>
</comment>
<evidence type="ECO:0000256" key="2">
    <source>
        <dbReference type="ARBA" id="ARBA00022475"/>
    </source>
</evidence>
<dbReference type="PRINTS" id="PR00245">
    <property type="entry name" value="OLFACTORYR"/>
</dbReference>
<sequence length="236" mass="27013">RKNTDKIHLPLPFIQLWPPQEHFTEFSEGCIVQFWFFGFLAATECYLIATLQYASHFITYISLMDTRCCIHPYGKYAMGQSYIHHQFHSLGLYFCGPNEMDQFVCDMEELIKLSCKKSKSTEMTVFLSSIIVTLSPFLFIIISYVYIISAVFSIASSVGRQKAFSTCVSHITVVSLYYGTIMILYVIPKRGQTPEFHKGLSVIYTVVTPMLNPIVYSLRNKDVKESFKKLVALNLG</sequence>
<dbReference type="Proteomes" id="UP000018936">
    <property type="component" value="Unassembled WGS sequence"/>
</dbReference>
<evidence type="ECO:0000259" key="14">
    <source>
        <dbReference type="PROSITE" id="PS50262"/>
    </source>
</evidence>
<feature type="transmembrane region" description="Helical" evidence="13">
    <location>
        <begin position="125"/>
        <end position="148"/>
    </location>
</feature>
<dbReference type="InterPro" id="IPR017452">
    <property type="entry name" value="GPCR_Rhodpsn_7TM"/>
</dbReference>
<keyword evidence="9" id="KW-1015">Disulfide bond</keyword>
<comment type="subcellular location">
    <subcellularLocation>
        <location evidence="1">Cell membrane</location>
        <topology evidence="1">Multi-pass membrane protein</topology>
    </subcellularLocation>
</comment>
<dbReference type="AlphaFoldDB" id="V8NL44"/>
<dbReference type="EMBL" id="AZIM01003111">
    <property type="protein sequence ID" value="ETE62691.1"/>
    <property type="molecule type" value="Genomic_DNA"/>
</dbReference>
<keyword evidence="8 13" id="KW-0472">Membrane</keyword>
<evidence type="ECO:0000256" key="4">
    <source>
        <dbReference type="ARBA" id="ARBA00022692"/>
    </source>
</evidence>
<organism evidence="15 16">
    <name type="scientific">Ophiophagus hannah</name>
    <name type="common">King cobra</name>
    <name type="synonym">Naja hannah</name>
    <dbReference type="NCBI Taxonomy" id="8665"/>
    <lineage>
        <taxon>Eukaryota</taxon>
        <taxon>Metazoa</taxon>
        <taxon>Chordata</taxon>
        <taxon>Craniata</taxon>
        <taxon>Vertebrata</taxon>
        <taxon>Euteleostomi</taxon>
        <taxon>Lepidosauria</taxon>
        <taxon>Squamata</taxon>
        <taxon>Bifurcata</taxon>
        <taxon>Unidentata</taxon>
        <taxon>Episquamata</taxon>
        <taxon>Toxicofera</taxon>
        <taxon>Serpentes</taxon>
        <taxon>Colubroidea</taxon>
        <taxon>Elapidae</taxon>
        <taxon>Elapinae</taxon>
        <taxon>Ophiophagus</taxon>
    </lineage>
</organism>
<keyword evidence="2" id="KW-1003">Cell membrane</keyword>
<gene>
    <name evidence="15" type="primary">Olfr508</name>
    <name evidence="15" type="ORF">L345_11551</name>
</gene>
<keyword evidence="11" id="KW-0325">Glycoprotein</keyword>
<accession>V8NL44</accession>
<keyword evidence="6 13" id="KW-1133">Transmembrane helix</keyword>
<dbReference type="GO" id="GO:0004984">
    <property type="term" value="F:olfactory receptor activity"/>
    <property type="evidence" value="ECO:0007669"/>
    <property type="project" value="InterPro"/>
</dbReference>
<dbReference type="InterPro" id="IPR000725">
    <property type="entry name" value="Olfact_rcpt"/>
</dbReference>
<keyword evidence="12" id="KW-0807">Transducer</keyword>
<dbReference type="Gene3D" id="1.20.1070.10">
    <property type="entry name" value="Rhodopsin 7-helix transmembrane proteins"/>
    <property type="match status" value="1"/>
</dbReference>
<evidence type="ECO:0000256" key="11">
    <source>
        <dbReference type="ARBA" id="ARBA00023180"/>
    </source>
</evidence>
<feature type="transmembrane region" description="Helical" evidence="13">
    <location>
        <begin position="168"/>
        <end position="187"/>
    </location>
</feature>
<dbReference type="Pfam" id="PF13853">
    <property type="entry name" value="7tm_4"/>
    <property type="match status" value="1"/>
</dbReference>
<evidence type="ECO:0000256" key="1">
    <source>
        <dbReference type="ARBA" id="ARBA00004651"/>
    </source>
</evidence>
<evidence type="ECO:0000313" key="15">
    <source>
        <dbReference type="EMBL" id="ETE62691.1"/>
    </source>
</evidence>
<dbReference type="PANTHER" id="PTHR24242">
    <property type="entry name" value="G-PROTEIN COUPLED RECEPTOR"/>
    <property type="match status" value="1"/>
</dbReference>
<proteinExistence type="predicted"/>
<evidence type="ECO:0000256" key="13">
    <source>
        <dbReference type="SAM" id="Phobius"/>
    </source>
</evidence>
<dbReference type="OrthoDB" id="9444602at2759"/>
<keyword evidence="16" id="KW-1185">Reference proteome</keyword>
<dbReference type="GO" id="GO:0005886">
    <property type="term" value="C:plasma membrane"/>
    <property type="evidence" value="ECO:0007669"/>
    <property type="project" value="UniProtKB-SubCell"/>
</dbReference>
<name>V8NL44_OPHHA</name>
<keyword evidence="5" id="KW-0552">Olfaction</keyword>
<evidence type="ECO:0000256" key="9">
    <source>
        <dbReference type="ARBA" id="ARBA00023157"/>
    </source>
</evidence>
<dbReference type="PANTHER" id="PTHR24242:SF359">
    <property type="entry name" value="ODORANT RECEPTOR-RELATED"/>
    <property type="match status" value="1"/>
</dbReference>
<dbReference type="PROSITE" id="PS50262">
    <property type="entry name" value="G_PROTEIN_RECEP_F1_2"/>
    <property type="match status" value="1"/>
</dbReference>
<dbReference type="InterPro" id="IPR050939">
    <property type="entry name" value="Olfactory_GPCR1"/>
</dbReference>
<dbReference type="SUPFAM" id="SSF81321">
    <property type="entry name" value="Family A G protein-coupled receptor-like"/>
    <property type="match status" value="1"/>
</dbReference>
<evidence type="ECO:0000256" key="7">
    <source>
        <dbReference type="ARBA" id="ARBA00023040"/>
    </source>
</evidence>
<feature type="non-terminal residue" evidence="15">
    <location>
        <position position="236"/>
    </location>
</feature>
<evidence type="ECO:0000256" key="12">
    <source>
        <dbReference type="ARBA" id="ARBA00023224"/>
    </source>
</evidence>
<evidence type="ECO:0000256" key="3">
    <source>
        <dbReference type="ARBA" id="ARBA00022606"/>
    </source>
</evidence>
<keyword evidence="3" id="KW-0716">Sensory transduction</keyword>
<evidence type="ECO:0000256" key="6">
    <source>
        <dbReference type="ARBA" id="ARBA00022989"/>
    </source>
</evidence>
<feature type="non-terminal residue" evidence="15">
    <location>
        <position position="1"/>
    </location>
</feature>
<reference evidence="15 16" key="1">
    <citation type="journal article" date="2013" name="Proc. Natl. Acad. Sci. U.S.A.">
        <title>The king cobra genome reveals dynamic gene evolution and adaptation in the snake venom system.</title>
        <authorList>
            <person name="Vonk F.J."/>
            <person name="Casewell N.R."/>
            <person name="Henkel C.V."/>
            <person name="Heimberg A.M."/>
            <person name="Jansen H.J."/>
            <person name="McCleary R.J."/>
            <person name="Kerkkamp H.M."/>
            <person name="Vos R.A."/>
            <person name="Guerreiro I."/>
            <person name="Calvete J.J."/>
            <person name="Wuster W."/>
            <person name="Woods A.E."/>
            <person name="Logan J.M."/>
            <person name="Harrison R.A."/>
            <person name="Castoe T.A."/>
            <person name="de Koning A.P."/>
            <person name="Pollock D.D."/>
            <person name="Yandell M."/>
            <person name="Calderon D."/>
            <person name="Renjifo C."/>
            <person name="Currier R.B."/>
            <person name="Salgado D."/>
            <person name="Pla D."/>
            <person name="Sanz L."/>
            <person name="Hyder A.S."/>
            <person name="Ribeiro J.M."/>
            <person name="Arntzen J.W."/>
            <person name="van den Thillart G.E."/>
            <person name="Boetzer M."/>
            <person name="Pirovano W."/>
            <person name="Dirks R.P."/>
            <person name="Spaink H.P."/>
            <person name="Duboule D."/>
            <person name="McGlinn E."/>
            <person name="Kini R.M."/>
            <person name="Richardson M.K."/>
        </authorList>
    </citation>
    <scope>NUCLEOTIDE SEQUENCE</scope>
    <source>
        <tissue evidence="15">Blood</tissue>
    </source>
</reference>
<evidence type="ECO:0000256" key="10">
    <source>
        <dbReference type="ARBA" id="ARBA00023170"/>
    </source>
</evidence>
<feature type="transmembrane region" description="Helical" evidence="13">
    <location>
        <begin position="199"/>
        <end position="218"/>
    </location>
</feature>
<evidence type="ECO:0000256" key="8">
    <source>
        <dbReference type="ARBA" id="ARBA00023136"/>
    </source>
</evidence>
<dbReference type="GO" id="GO:0004930">
    <property type="term" value="F:G protein-coupled receptor activity"/>
    <property type="evidence" value="ECO:0007669"/>
    <property type="project" value="UniProtKB-KW"/>
</dbReference>
<feature type="domain" description="G-protein coupled receptors family 1 profile" evidence="14">
    <location>
        <begin position="1"/>
        <end position="216"/>
    </location>
</feature>